<dbReference type="AlphaFoldDB" id="A0AAV8Y8E4"/>
<dbReference type="Proteomes" id="UP001162162">
    <property type="component" value="Unassembled WGS sequence"/>
</dbReference>
<keyword evidence="1" id="KW-0812">Transmembrane</keyword>
<sequence length="218" mass="25260">MYGGTISIGLSAQVMHLLHTYSRRTTISRSPCTPTFYSESGLLFSKTSRKCRNCTLFYANLTFFYYLLFIITAYMKLFVLIFDDENRIQEIVSNLCITLLYSVTIMRVYAIRTKRVKDLIREVMELEQIIYKCQDEEVINIYRMYTRQSYISNITFLVNIGIETMFYFVHPLYLGETVKFNAATNETVVVKALPSPRGFRSMNRSTTSLATSGISLMV</sequence>
<reference evidence="2" key="1">
    <citation type="journal article" date="2023" name="Insect Mol. Biol.">
        <title>Genome sequencing provides insights into the evolution of gene families encoding plant cell wall-degrading enzymes in longhorned beetles.</title>
        <authorList>
            <person name="Shin N.R."/>
            <person name="Okamura Y."/>
            <person name="Kirsch R."/>
            <person name="Pauchet Y."/>
        </authorList>
    </citation>
    <scope>NUCLEOTIDE SEQUENCE</scope>
    <source>
        <strain evidence="2">AMC_N1</strain>
    </source>
</reference>
<comment type="caution">
    <text evidence="2">The sequence shown here is derived from an EMBL/GenBank/DDBJ whole genome shotgun (WGS) entry which is preliminary data.</text>
</comment>
<name>A0AAV8Y8E4_9CUCU</name>
<keyword evidence="1" id="KW-0472">Membrane</keyword>
<evidence type="ECO:0000313" key="2">
    <source>
        <dbReference type="EMBL" id="KAJ8947664.1"/>
    </source>
</evidence>
<feature type="transmembrane region" description="Helical" evidence="1">
    <location>
        <begin position="91"/>
        <end position="111"/>
    </location>
</feature>
<gene>
    <name evidence="2" type="ORF">NQ318_009548</name>
</gene>
<evidence type="ECO:0000256" key="1">
    <source>
        <dbReference type="SAM" id="Phobius"/>
    </source>
</evidence>
<keyword evidence="3" id="KW-1185">Reference proteome</keyword>
<organism evidence="2 3">
    <name type="scientific">Aromia moschata</name>
    <dbReference type="NCBI Taxonomy" id="1265417"/>
    <lineage>
        <taxon>Eukaryota</taxon>
        <taxon>Metazoa</taxon>
        <taxon>Ecdysozoa</taxon>
        <taxon>Arthropoda</taxon>
        <taxon>Hexapoda</taxon>
        <taxon>Insecta</taxon>
        <taxon>Pterygota</taxon>
        <taxon>Neoptera</taxon>
        <taxon>Endopterygota</taxon>
        <taxon>Coleoptera</taxon>
        <taxon>Polyphaga</taxon>
        <taxon>Cucujiformia</taxon>
        <taxon>Chrysomeloidea</taxon>
        <taxon>Cerambycidae</taxon>
        <taxon>Cerambycinae</taxon>
        <taxon>Callichromatini</taxon>
        <taxon>Aromia</taxon>
    </lineage>
</organism>
<feature type="transmembrane region" description="Helical" evidence="1">
    <location>
        <begin position="56"/>
        <end position="79"/>
    </location>
</feature>
<protein>
    <submittedName>
        <fullName evidence="2">Uncharacterized protein</fullName>
    </submittedName>
</protein>
<evidence type="ECO:0000313" key="3">
    <source>
        <dbReference type="Proteomes" id="UP001162162"/>
    </source>
</evidence>
<accession>A0AAV8Y8E4</accession>
<dbReference type="EMBL" id="JAPWTK010000156">
    <property type="protein sequence ID" value="KAJ8947664.1"/>
    <property type="molecule type" value="Genomic_DNA"/>
</dbReference>
<proteinExistence type="predicted"/>
<keyword evidence="1" id="KW-1133">Transmembrane helix</keyword>
<feature type="transmembrane region" description="Helical" evidence="1">
    <location>
        <begin position="150"/>
        <end position="169"/>
    </location>
</feature>